<evidence type="ECO:0008006" key="3">
    <source>
        <dbReference type="Google" id="ProtNLM"/>
    </source>
</evidence>
<dbReference type="AlphaFoldDB" id="A0AAV5SAK5"/>
<dbReference type="EMBL" id="BTSX01000001">
    <property type="protein sequence ID" value="GMS79118.1"/>
    <property type="molecule type" value="Genomic_DNA"/>
</dbReference>
<reference evidence="1" key="1">
    <citation type="submission" date="2023-10" db="EMBL/GenBank/DDBJ databases">
        <title>Genome assembly of Pristionchus species.</title>
        <authorList>
            <person name="Yoshida K."/>
            <person name="Sommer R.J."/>
        </authorList>
    </citation>
    <scope>NUCLEOTIDE SEQUENCE</scope>
    <source>
        <strain evidence="1">RS0144</strain>
    </source>
</reference>
<dbReference type="Proteomes" id="UP001432027">
    <property type="component" value="Unassembled WGS sequence"/>
</dbReference>
<organism evidence="1 2">
    <name type="scientific">Pristionchus entomophagus</name>
    <dbReference type="NCBI Taxonomy" id="358040"/>
    <lineage>
        <taxon>Eukaryota</taxon>
        <taxon>Metazoa</taxon>
        <taxon>Ecdysozoa</taxon>
        <taxon>Nematoda</taxon>
        <taxon>Chromadorea</taxon>
        <taxon>Rhabditida</taxon>
        <taxon>Rhabditina</taxon>
        <taxon>Diplogasteromorpha</taxon>
        <taxon>Diplogasteroidea</taxon>
        <taxon>Neodiplogasteridae</taxon>
        <taxon>Pristionchus</taxon>
    </lineage>
</organism>
<name>A0AAV5SAK5_9BILA</name>
<protein>
    <recommendedName>
        <fullName evidence="3">MATH domain-containing protein</fullName>
    </recommendedName>
</protein>
<dbReference type="SUPFAM" id="SSF49599">
    <property type="entry name" value="TRAF domain-like"/>
    <property type="match status" value="1"/>
</dbReference>
<sequence length="107" mass="12065">NSNFVLRWEIDNAAATLVSRAKAESGLFNEGGFEWIAGVRPYNKTNKLADFTLTCNSPLGGKWRCKAKIEFVALNTIGNSFRLKGYFLWSDLIDPTCVSSYIRMLYT</sequence>
<accession>A0AAV5SAK5</accession>
<feature type="non-terminal residue" evidence="1">
    <location>
        <position position="1"/>
    </location>
</feature>
<gene>
    <name evidence="1" type="ORF">PENTCL1PPCAC_1293</name>
</gene>
<evidence type="ECO:0000313" key="1">
    <source>
        <dbReference type="EMBL" id="GMS79118.1"/>
    </source>
</evidence>
<keyword evidence="2" id="KW-1185">Reference proteome</keyword>
<proteinExistence type="predicted"/>
<evidence type="ECO:0000313" key="2">
    <source>
        <dbReference type="Proteomes" id="UP001432027"/>
    </source>
</evidence>
<comment type="caution">
    <text evidence="1">The sequence shown here is derived from an EMBL/GenBank/DDBJ whole genome shotgun (WGS) entry which is preliminary data.</text>
</comment>